<dbReference type="GO" id="GO:0016787">
    <property type="term" value="F:hydrolase activity"/>
    <property type="evidence" value="ECO:0007669"/>
    <property type="project" value="UniProtKB-KW"/>
</dbReference>
<evidence type="ECO:0000256" key="1">
    <source>
        <dbReference type="ARBA" id="ARBA00022801"/>
    </source>
</evidence>
<dbReference type="PANTHER" id="PTHR48081">
    <property type="entry name" value="AB HYDROLASE SUPERFAMILY PROTEIN C4A8.06C"/>
    <property type="match status" value="1"/>
</dbReference>
<sequence>MVRMITEDRSEGGAIRRRRGPLFAVAGCAGIGGVIVILVGLPAMWQLTWPYTLALTLLLAAGLAAYVAAGIRPTRARMLLAAVPTAGFAGVWLLTQAWPVLPDPNPWTPLNATVGITGHLCFGLEALALLGLLGVAARPGRISRPRWRRVVAMVVAAPVLVLVVAVTTLGVVLGSNAFAGAAIPAATVAPHALPAGQRSTVEYCRPDGIPLPMDLYLPAVAQRRSGPAPVVMYAHGGGFVLGNRRLDGLGARLGGHEGALFVPLQKWLNALGFVVASIDYRLAPGVPPMVPVEDAKCAVRFLRAHAAGLGIDPHHIGVWGSSAGGTISSLVGLAGPGAGFDHGQYADQSSAVQAVVDMFGPADLTRVGDAGPFARFTARVSLGGSPGIRHAISPISYVRPDAPPFLILHGRDDTDFPVRQSTDFADRLRSAGVHTALVVVDGADHGLAVPGEQPSQEQLTEQVVDFLARELAGRSTRSASS</sequence>
<keyword evidence="2" id="KW-0472">Membrane</keyword>
<feature type="transmembrane region" description="Helical" evidence="2">
    <location>
        <begin position="51"/>
        <end position="71"/>
    </location>
</feature>
<evidence type="ECO:0000259" key="3">
    <source>
        <dbReference type="Pfam" id="PF20434"/>
    </source>
</evidence>
<feature type="transmembrane region" description="Helical" evidence="2">
    <location>
        <begin position="150"/>
        <end position="173"/>
    </location>
</feature>
<feature type="transmembrane region" description="Helical" evidence="2">
    <location>
        <begin position="21"/>
        <end position="45"/>
    </location>
</feature>
<dbReference type="InterPro" id="IPR029058">
    <property type="entry name" value="AB_hydrolase_fold"/>
</dbReference>
<accession>A0ABV7YQE8</accession>
<name>A0ABV7YQE8_9ACTN</name>
<comment type="caution">
    <text evidence="4">The sequence shown here is derived from an EMBL/GenBank/DDBJ whole genome shotgun (WGS) entry which is preliminary data.</text>
</comment>
<dbReference type="Gene3D" id="3.40.50.1820">
    <property type="entry name" value="alpha/beta hydrolase"/>
    <property type="match status" value="1"/>
</dbReference>
<dbReference type="InterPro" id="IPR050300">
    <property type="entry name" value="GDXG_lipolytic_enzyme"/>
</dbReference>
<dbReference type="SUPFAM" id="SSF53474">
    <property type="entry name" value="alpha/beta-Hydrolases"/>
    <property type="match status" value="1"/>
</dbReference>
<keyword evidence="2" id="KW-1133">Transmembrane helix</keyword>
<dbReference type="Proteomes" id="UP001595699">
    <property type="component" value="Unassembled WGS sequence"/>
</dbReference>
<reference evidence="5" key="1">
    <citation type="journal article" date="2019" name="Int. J. Syst. Evol. Microbiol.">
        <title>The Global Catalogue of Microorganisms (GCM) 10K type strain sequencing project: providing services to taxonomists for standard genome sequencing and annotation.</title>
        <authorList>
            <consortium name="The Broad Institute Genomics Platform"/>
            <consortium name="The Broad Institute Genome Sequencing Center for Infectious Disease"/>
            <person name="Wu L."/>
            <person name="Ma J."/>
        </authorList>
    </citation>
    <scope>NUCLEOTIDE SEQUENCE [LARGE SCALE GENOMIC DNA]</scope>
    <source>
        <strain evidence="5">CGMCC 4.7241</strain>
    </source>
</reference>
<dbReference type="Pfam" id="PF20434">
    <property type="entry name" value="BD-FAE"/>
    <property type="match status" value="1"/>
</dbReference>
<evidence type="ECO:0000313" key="5">
    <source>
        <dbReference type="Proteomes" id="UP001595699"/>
    </source>
</evidence>
<feature type="transmembrane region" description="Helical" evidence="2">
    <location>
        <begin position="115"/>
        <end position="138"/>
    </location>
</feature>
<dbReference type="InterPro" id="IPR049492">
    <property type="entry name" value="BD-FAE-like_dom"/>
</dbReference>
<feature type="transmembrane region" description="Helical" evidence="2">
    <location>
        <begin position="78"/>
        <end position="95"/>
    </location>
</feature>
<evidence type="ECO:0000313" key="4">
    <source>
        <dbReference type="EMBL" id="MFC3766405.1"/>
    </source>
</evidence>
<proteinExistence type="predicted"/>
<feature type="domain" description="BD-FAE-like" evidence="3">
    <location>
        <begin position="213"/>
        <end position="428"/>
    </location>
</feature>
<evidence type="ECO:0000256" key="2">
    <source>
        <dbReference type="SAM" id="Phobius"/>
    </source>
</evidence>
<dbReference type="RefSeq" id="WP_205121792.1">
    <property type="nucleotide sequence ID" value="NZ_JAFBCM010000001.1"/>
</dbReference>
<gene>
    <name evidence="4" type="ORF">ACFOUW_36640</name>
</gene>
<keyword evidence="1 4" id="KW-0378">Hydrolase</keyword>
<keyword evidence="5" id="KW-1185">Reference proteome</keyword>
<dbReference type="EMBL" id="JBHRZH010000053">
    <property type="protein sequence ID" value="MFC3766405.1"/>
    <property type="molecule type" value="Genomic_DNA"/>
</dbReference>
<protein>
    <submittedName>
        <fullName evidence="4">Alpha/beta hydrolase fold domain-containing protein</fullName>
    </submittedName>
</protein>
<keyword evidence="2" id="KW-0812">Transmembrane</keyword>
<dbReference type="PANTHER" id="PTHR48081:SF13">
    <property type="entry name" value="ALPHA_BETA HYDROLASE"/>
    <property type="match status" value="1"/>
</dbReference>
<organism evidence="4 5">
    <name type="scientific">Tenggerimyces flavus</name>
    <dbReference type="NCBI Taxonomy" id="1708749"/>
    <lineage>
        <taxon>Bacteria</taxon>
        <taxon>Bacillati</taxon>
        <taxon>Actinomycetota</taxon>
        <taxon>Actinomycetes</taxon>
        <taxon>Propionibacteriales</taxon>
        <taxon>Nocardioidaceae</taxon>
        <taxon>Tenggerimyces</taxon>
    </lineage>
</organism>